<name>A0A502E4X9_9MYCO</name>
<evidence type="ECO:0000313" key="2">
    <source>
        <dbReference type="EMBL" id="TPG32009.1"/>
    </source>
</evidence>
<proteinExistence type="predicted"/>
<feature type="region of interest" description="Disordered" evidence="1">
    <location>
        <begin position="12"/>
        <end position="42"/>
    </location>
</feature>
<dbReference type="OrthoDB" id="4554341at2"/>
<dbReference type="RefSeq" id="WP_140695573.1">
    <property type="nucleotide sequence ID" value="NZ_RCZG01000010.1"/>
</dbReference>
<accession>A0A502E4X9</accession>
<sequence length="148" mass="15768">MTAPDADRLARSMLALLGHEDDEHPTGNRQTSGTWSKAPDFATDPERAAAVREASARDRERYLNSGLTPVDCRFCHVTVAVKKLGAGHTAVQWSSEATLRCATFAEVRANGGDSSRSRSCPKLSDSIKHAVAEGCLEEESTAPSPGDG</sequence>
<dbReference type="Proteomes" id="UP000320095">
    <property type="component" value="Unassembled WGS sequence"/>
</dbReference>
<dbReference type="AlphaFoldDB" id="A0A502E4X9"/>
<keyword evidence="3" id="KW-1185">Reference proteome</keyword>
<reference evidence="2 3" key="1">
    <citation type="journal article" date="2019" name="Environ. Microbiol.">
        <title>Species interactions and distinct microbial communities in high Arctic permafrost affected cryosols are associated with the CH4 and CO2 gas fluxes.</title>
        <authorList>
            <person name="Altshuler I."/>
            <person name="Hamel J."/>
            <person name="Turney S."/>
            <person name="Magnuson E."/>
            <person name="Levesque R."/>
            <person name="Greer C."/>
            <person name="Whyte L.G."/>
        </authorList>
    </citation>
    <scope>NUCLEOTIDE SEQUENCE [LARGE SCALE GENOMIC DNA]</scope>
    <source>
        <strain evidence="2 3">S5.20</strain>
    </source>
</reference>
<evidence type="ECO:0000256" key="1">
    <source>
        <dbReference type="SAM" id="MobiDB-lite"/>
    </source>
</evidence>
<gene>
    <name evidence="2" type="ORF">EAH80_21925</name>
</gene>
<evidence type="ECO:0000313" key="3">
    <source>
        <dbReference type="Proteomes" id="UP000320095"/>
    </source>
</evidence>
<evidence type="ECO:0008006" key="4">
    <source>
        <dbReference type="Google" id="ProtNLM"/>
    </source>
</evidence>
<comment type="caution">
    <text evidence="2">The sequence shown here is derived from an EMBL/GenBank/DDBJ whole genome shotgun (WGS) entry which is preliminary data.</text>
</comment>
<dbReference type="EMBL" id="RCZG01000010">
    <property type="protein sequence ID" value="TPG32009.1"/>
    <property type="molecule type" value="Genomic_DNA"/>
</dbReference>
<organism evidence="2 3">
    <name type="scientific">Mycolicibacterium hodleri</name>
    <dbReference type="NCBI Taxonomy" id="49897"/>
    <lineage>
        <taxon>Bacteria</taxon>
        <taxon>Bacillati</taxon>
        <taxon>Actinomycetota</taxon>
        <taxon>Actinomycetes</taxon>
        <taxon>Mycobacteriales</taxon>
        <taxon>Mycobacteriaceae</taxon>
        <taxon>Mycolicibacterium</taxon>
    </lineage>
</organism>
<protein>
    <recommendedName>
        <fullName evidence="4">Ferredoxin</fullName>
    </recommendedName>
</protein>